<dbReference type="Proteomes" id="UP000265520">
    <property type="component" value="Unassembled WGS sequence"/>
</dbReference>
<keyword evidence="3" id="KW-1185">Reference proteome</keyword>
<sequence length="74" mass="8324">PKGKKELETEQEVILSDSDGMDDDWREFLRTYKPHESHSYASSPDEDDGMVTVGSRGRVFKPSSEVGSKPKSLH</sequence>
<dbReference type="EMBL" id="LXQA010346494">
    <property type="protein sequence ID" value="MCI45622.1"/>
    <property type="molecule type" value="Genomic_DNA"/>
</dbReference>
<comment type="caution">
    <text evidence="2">The sequence shown here is derived from an EMBL/GenBank/DDBJ whole genome shotgun (WGS) entry which is preliminary data.</text>
</comment>
<feature type="non-terminal residue" evidence="2">
    <location>
        <position position="1"/>
    </location>
</feature>
<proteinExistence type="predicted"/>
<evidence type="ECO:0000313" key="2">
    <source>
        <dbReference type="EMBL" id="MCI45622.1"/>
    </source>
</evidence>
<name>A0A392SAX8_9FABA</name>
<evidence type="ECO:0000256" key="1">
    <source>
        <dbReference type="SAM" id="MobiDB-lite"/>
    </source>
</evidence>
<organism evidence="2 3">
    <name type="scientific">Trifolium medium</name>
    <dbReference type="NCBI Taxonomy" id="97028"/>
    <lineage>
        <taxon>Eukaryota</taxon>
        <taxon>Viridiplantae</taxon>
        <taxon>Streptophyta</taxon>
        <taxon>Embryophyta</taxon>
        <taxon>Tracheophyta</taxon>
        <taxon>Spermatophyta</taxon>
        <taxon>Magnoliopsida</taxon>
        <taxon>eudicotyledons</taxon>
        <taxon>Gunneridae</taxon>
        <taxon>Pentapetalae</taxon>
        <taxon>rosids</taxon>
        <taxon>fabids</taxon>
        <taxon>Fabales</taxon>
        <taxon>Fabaceae</taxon>
        <taxon>Papilionoideae</taxon>
        <taxon>50 kb inversion clade</taxon>
        <taxon>NPAAA clade</taxon>
        <taxon>Hologalegina</taxon>
        <taxon>IRL clade</taxon>
        <taxon>Trifolieae</taxon>
        <taxon>Trifolium</taxon>
    </lineage>
</organism>
<accession>A0A392SAX8</accession>
<evidence type="ECO:0000313" key="3">
    <source>
        <dbReference type="Proteomes" id="UP000265520"/>
    </source>
</evidence>
<feature type="region of interest" description="Disordered" evidence="1">
    <location>
        <begin position="35"/>
        <end position="74"/>
    </location>
</feature>
<reference evidence="2 3" key="1">
    <citation type="journal article" date="2018" name="Front. Plant Sci.">
        <title>Red Clover (Trifolium pratense) and Zigzag Clover (T. medium) - A Picture of Genomic Similarities and Differences.</title>
        <authorList>
            <person name="Dluhosova J."/>
            <person name="Istvanek J."/>
            <person name="Nedelnik J."/>
            <person name="Repkova J."/>
        </authorList>
    </citation>
    <scope>NUCLEOTIDE SEQUENCE [LARGE SCALE GENOMIC DNA]</scope>
    <source>
        <strain evidence="3">cv. 10/8</strain>
        <tissue evidence="2">Leaf</tissue>
    </source>
</reference>
<dbReference type="AlphaFoldDB" id="A0A392SAX8"/>
<protein>
    <submittedName>
        <fullName evidence="2">Uncharacterized protein</fullName>
    </submittedName>
</protein>